<organism evidence="10 11">
    <name type="scientific">Xylocopilactobacillus apis</name>
    <dbReference type="NCBI Taxonomy" id="2932183"/>
    <lineage>
        <taxon>Bacteria</taxon>
        <taxon>Bacillati</taxon>
        <taxon>Bacillota</taxon>
        <taxon>Bacilli</taxon>
        <taxon>Lactobacillales</taxon>
        <taxon>Lactobacillaceae</taxon>
        <taxon>Xylocopilactobacillus</taxon>
    </lineage>
</organism>
<dbReference type="EMBL" id="AP026801">
    <property type="protein sequence ID" value="BDR56541.1"/>
    <property type="molecule type" value="Genomic_DNA"/>
</dbReference>
<comment type="similarity">
    <text evidence="1 8">Belongs to the cytidylate kinase family. Type 1 subfamily.</text>
</comment>
<comment type="catalytic activity">
    <reaction evidence="7 8">
        <text>CMP + ATP = CDP + ADP</text>
        <dbReference type="Rhea" id="RHEA:11600"/>
        <dbReference type="ChEBI" id="CHEBI:30616"/>
        <dbReference type="ChEBI" id="CHEBI:58069"/>
        <dbReference type="ChEBI" id="CHEBI:60377"/>
        <dbReference type="ChEBI" id="CHEBI:456216"/>
        <dbReference type="EC" id="2.7.4.25"/>
    </reaction>
</comment>
<feature type="domain" description="Cytidylate kinase" evidence="9">
    <location>
        <begin position="3"/>
        <end position="212"/>
    </location>
</feature>
<keyword evidence="5 8" id="KW-0067">ATP-binding</keyword>
<dbReference type="GO" id="GO:0005829">
    <property type="term" value="C:cytosol"/>
    <property type="evidence" value="ECO:0007669"/>
    <property type="project" value="TreeGrafter"/>
</dbReference>
<comment type="subcellular location">
    <subcellularLocation>
        <location evidence="8">Cytoplasm</location>
    </subcellularLocation>
</comment>
<dbReference type="RefSeq" id="WP_317694781.1">
    <property type="nucleotide sequence ID" value="NZ_AP026801.1"/>
</dbReference>
<dbReference type="Proteomes" id="UP001321804">
    <property type="component" value="Chromosome"/>
</dbReference>
<evidence type="ECO:0000256" key="1">
    <source>
        <dbReference type="ARBA" id="ARBA00009427"/>
    </source>
</evidence>
<dbReference type="PANTHER" id="PTHR21299">
    <property type="entry name" value="CYTIDYLATE KINASE/PANTOATE-BETA-ALANINE LIGASE"/>
    <property type="match status" value="1"/>
</dbReference>
<dbReference type="PANTHER" id="PTHR21299:SF2">
    <property type="entry name" value="CYTIDYLATE KINASE"/>
    <property type="match status" value="1"/>
</dbReference>
<protein>
    <recommendedName>
        <fullName evidence="8">Cytidylate kinase</fullName>
        <shortName evidence="8">CK</shortName>
        <ecNumber evidence="8">2.7.4.25</ecNumber>
    </recommendedName>
    <alternativeName>
        <fullName evidence="8">Cytidine monophosphate kinase</fullName>
        <shortName evidence="8">CMP kinase</shortName>
    </alternativeName>
</protein>
<keyword evidence="11" id="KW-1185">Reference proteome</keyword>
<dbReference type="Gene3D" id="3.40.50.300">
    <property type="entry name" value="P-loop containing nucleotide triphosphate hydrolases"/>
    <property type="match status" value="1"/>
</dbReference>
<dbReference type="GO" id="GO:0005524">
    <property type="term" value="F:ATP binding"/>
    <property type="evidence" value="ECO:0007669"/>
    <property type="project" value="UniProtKB-UniRule"/>
</dbReference>
<comment type="catalytic activity">
    <reaction evidence="6 8">
        <text>dCMP + ATP = dCDP + ADP</text>
        <dbReference type="Rhea" id="RHEA:25094"/>
        <dbReference type="ChEBI" id="CHEBI:30616"/>
        <dbReference type="ChEBI" id="CHEBI:57566"/>
        <dbReference type="ChEBI" id="CHEBI:58593"/>
        <dbReference type="ChEBI" id="CHEBI:456216"/>
        <dbReference type="EC" id="2.7.4.25"/>
    </reaction>
</comment>
<keyword evidence="3 8" id="KW-0547">Nucleotide-binding</keyword>
<evidence type="ECO:0000256" key="2">
    <source>
        <dbReference type="ARBA" id="ARBA00022679"/>
    </source>
</evidence>
<dbReference type="KEGG" id="xak:KIMC2_11030"/>
<keyword evidence="2 8" id="KW-0808">Transferase</keyword>
<sequence>MQIAIDGPASTGKSTVAKIIAKKLDFLYVDTGAMYRSLTYFGLKNKIDLNNEELLTNLLKSMNYDSRVINNRLHFFVNSEDVTQEIRNPIVAKNVSQVASYPSVRKHLISLQQNIAGNQNVVMDGRDIGTVVLPSADYKFFLTADPKIRAKRRFLENKKKGINLSLEELVTAIKRRDELDSKQMVMAKDAILIDTGEMSIDQVVNSLMNKIQR</sequence>
<gene>
    <name evidence="8 10" type="primary">cmk</name>
    <name evidence="10" type="ORF">KIMC2_11030</name>
</gene>
<dbReference type="EC" id="2.7.4.25" evidence="8"/>
<reference evidence="10 11" key="1">
    <citation type="journal article" date="2023" name="Microbiol. Spectr.">
        <title>Symbiosis of Carpenter Bees with Uncharacterized Lactic Acid Bacteria Showing NAD Auxotrophy.</title>
        <authorList>
            <person name="Kawasaki S."/>
            <person name="Ozawa K."/>
            <person name="Mori T."/>
            <person name="Yamamoto A."/>
            <person name="Ito M."/>
            <person name="Ohkuma M."/>
            <person name="Sakamoto M."/>
            <person name="Matsutani M."/>
        </authorList>
    </citation>
    <scope>NUCLEOTIDE SEQUENCE [LARGE SCALE GENOMIC DNA]</scope>
    <source>
        <strain evidence="10 11">KimC2</strain>
    </source>
</reference>
<dbReference type="InterPro" id="IPR011994">
    <property type="entry name" value="Cytidylate_kinase_dom"/>
</dbReference>
<evidence type="ECO:0000256" key="6">
    <source>
        <dbReference type="ARBA" id="ARBA00047615"/>
    </source>
</evidence>
<dbReference type="InterPro" id="IPR027417">
    <property type="entry name" value="P-loop_NTPase"/>
</dbReference>
<evidence type="ECO:0000256" key="7">
    <source>
        <dbReference type="ARBA" id="ARBA00048478"/>
    </source>
</evidence>
<proteinExistence type="inferred from homology"/>
<accession>A0AAU9CVW2</accession>
<evidence type="ECO:0000259" key="9">
    <source>
        <dbReference type="Pfam" id="PF02224"/>
    </source>
</evidence>
<evidence type="ECO:0000256" key="5">
    <source>
        <dbReference type="ARBA" id="ARBA00022840"/>
    </source>
</evidence>
<name>A0AAU9CVW2_9LACO</name>
<keyword evidence="8" id="KW-0963">Cytoplasm</keyword>
<feature type="binding site" evidence="8">
    <location>
        <begin position="7"/>
        <end position="15"/>
    </location>
    <ligand>
        <name>ATP</name>
        <dbReference type="ChEBI" id="CHEBI:30616"/>
    </ligand>
</feature>
<evidence type="ECO:0000256" key="3">
    <source>
        <dbReference type="ARBA" id="ARBA00022741"/>
    </source>
</evidence>
<dbReference type="SUPFAM" id="SSF52540">
    <property type="entry name" value="P-loop containing nucleoside triphosphate hydrolases"/>
    <property type="match status" value="1"/>
</dbReference>
<evidence type="ECO:0000256" key="4">
    <source>
        <dbReference type="ARBA" id="ARBA00022777"/>
    </source>
</evidence>
<dbReference type="CDD" id="cd02020">
    <property type="entry name" value="CMPK"/>
    <property type="match status" value="1"/>
</dbReference>
<evidence type="ECO:0000313" key="10">
    <source>
        <dbReference type="EMBL" id="BDR56541.1"/>
    </source>
</evidence>
<dbReference type="NCBIfam" id="TIGR00017">
    <property type="entry name" value="cmk"/>
    <property type="match status" value="1"/>
</dbReference>
<dbReference type="AlphaFoldDB" id="A0AAU9CVW2"/>
<dbReference type="GO" id="GO:0036431">
    <property type="term" value="F:dCMP kinase activity"/>
    <property type="evidence" value="ECO:0007669"/>
    <property type="project" value="InterPro"/>
</dbReference>
<evidence type="ECO:0000256" key="8">
    <source>
        <dbReference type="HAMAP-Rule" id="MF_00238"/>
    </source>
</evidence>
<dbReference type="GO" id="GO:0015949">
    <property type="term" value="P:nucleobase-containing small molecule interconversion"/>
    <property type="evidence" value="ECO:0007669"/>
    <property type="project" value="TreeGrafter"/>
</dbReference>
<keyword evidence="4 8" id="KW-0418">Kinase</keyword>
<evidence type="ECO:0000313" key="11">
    <source>
        <dbReference type="Proteomes" id="UP001321804"/>
    </source>
</evidence>
<dbReference type="InterPro" id="IPR003136">
    <property type="entry name" value="Cytidylate_kin"/>
</dbReference>
<dbReference type="Pfam" id="PF02224">
    <property type="entry name" value="Cytidylate_kin"/>
    <property type="match status" value="1"/>
</dbReference>
<dbReference type="GO" id="GO:0006220">
    <property type="term" value="P:pyrimidine nucleotide metabolic process"/>
    <property type="evidence" value="ECO:0007669"/>
    <property type="project" value="UniProtKB-UniRule"/>
</dbReference>
<dbReference type="HAMAP" id="MF_00238">
    <property type="entry name" value="Cytidyl_kinase_type1"/>
    <property type="match status" value="1"/>
</dbReference>